<dbReference type="GO" id="GO:0005524">
    <property type="term" value="F:ATP binding"/>
    <property type="evidence" value="ECO:0007669"/>
    <property type="project" value="UniProtKB-KW"/>
</dbReference>
<reference evidence="13 14" key="1">
    <citation type="submission" date="2012-01" db="EMBL/GenBank/DDBJ databases">
        <title>Improved High-Quality Draft sequence of Metallosphaera yellowstonensis MK1.</title>
        <authorList>
            <consortium name="US DOE Joint Genome Institute"/>
            <person name="Lucas S."/>
            <person name="Han J."/>
            <person name="Cheng J.-F."/>
            <person name="Goodwin L."/>
            <person name="Pitluck S."/>
            <person name="Peters L."/>
            <person name="Teshima H."/>
            <person name="Detter J.C."/>
            <person name="Han C."/>
            <person name="Tapia R."/>
            <person name="Land M."/>
            <person name="Hauser L."/>
            <person name="Kyrpides N."/>
            <person name="Kozubal M."/>
            <person name="Macur R.E."/>
            <person name="Jay Z."/>
            <person name="Inskeep W."/>
            <person name="Woyke T."/>
        </authorList>
    </citation>
    <scope>NUCLEOTIDE SEQUENCE [LARGE SCALE GENOMIC DNA]</scope>
    <source>
        <strain evidence="13 14">MK1</strain>
    </source>
</reference>
<dbReference type="InterPro" id="IPR011009">
    <property type="entry name" value="Kinase-like_dom_sf"/>
</dbReference>
<dbReference type="EMBL" id="JH597761">
    <property type="protein sequence ID" value="EHP70670.1"/>
    <property type="molecule type" value="Genomic_DNA"/>
</dbReference>
<accession>H2C349</accession>
<dbReference type="SMART" id="SM00090">
    <property type="entry name" value="RIO"/>
    <property type="match status" value="1"/>
</dbReference>
<dbReference type="Proteomes" id="UP000003980">
    <property type="component" value="Unassembled WGS sequence"/>
</dbReference>
<protein>
    <recommendedName>
        <fullName evidence="2">non-specific serine/threonine protein kinase</fullName>
        <ecNumber evidence="2">2.7.11.1</ecNumber>
    </recommendedName>
</protein>
<evidence type="ECO:0000256" key="10">
    <source>
        <dbReference type="ARBA" id="ARBA00047899"/>
    </source>
</evidence>
<dbReference type="SUPFAM" id="SSF56112">
    <property type="entry name" value="Protein kinase-like (PK-like)"/>
    <property type="match status" value="1"/>
</dbReference>
<dbReference type="PROSITE" id="PS50011">
    <property type="entry name" value="PROTEIN_KINASE_DOM"/>
    <property type="match status" value="1"/>
</dbReference>
<dbReference type="RefSeq" id="WP_009071458.1">
    <property type="nucleotide sequence ID" value="NZ_JH597761.1"/>
</dbReference>
<dbReference type="STRING" id="671065.MetMK1DRAFT_00011730"/>
<comment type="similarity">
    <text evidence="1">Belongs to the protein kinase superfamily. RIO-type Ser/Thr kinase family.</text>
</comment>
<dbReference type="eggNOG" id="arCOG01180">
    <property type="taxonomic scope" value="Archaea"/>
</dbReference>
<evidence type="ECO:0000313" key="14">
    <source>
        <dbReference type="Proteomes" id="UP000003980"/>
    </source>
</evidence>
<comment type="catalytic activity">
    <reaction evidence="11">
        <text>L-seryl-[protein] + ATP = O-phospho-L-seryl-[protein] + ADP + H(+)</text>
        <dbReference type="Rhea" id="RHEA:17989"/>
        <dbReference type="Rhea" id="RHEA-COMP:9863"/>
        <dbReference type="Rhea" id="RHEA-COMP:11604"/>
        <dbReference type="ChEBI" id="CHEBI:15378"/>
        <dbReference type="ChEBI" id="CHEBI:29999"/>
        <dbReference type="ChEBI" id="CHEBI:30616"/>
        <dbReference type="ChEBI" id="CHEBI:83421"/>
        <dbReference type="ChEBI" id="CHEBI:456216"/>
        <dbReference type="EC" id="2.7.11.1"/>
    </reaction>
</comment>
<keyword evidence="6" id="KW-0547">Nucleotide-binding</keyword>
<dbReference type="CDD" id="cd05145">
    <property type="entry name" value="RIO1_like"/>
    <property type="match status" value="1"/>
</dbReference>
<dbReference type="GO" id="GO:0004674">
    <property type="term" value="F:protein serine/threonine kinase activity"/>
    <property type="evidence" value="ECO:0007669"/>
    <property type="project" value="UniProtKB-KW"/>
</dbReference>
<dbReference type="HOGENOM" id="CLU_018693_3_3_2"/>
<dbReference type="Gene3D" id="3.30.200.20">
    <property type="entry name" value="Phosphorylase Kinase, domain 1"/>
    <property type="match status" value="1"/>
</dbReference>
<evidence type="ECO:0000259" key="12">
    <source>
        <dbReference type="PROSITE" id="PS50011"/>
    </source>
</evidence>
<keyword evidence="3 13" id="KW-0723">Serine/threonine-protein kinase</keyword>
<keyword evidence="8" id="KW-0067">ATP-binding</keyword>
<dbReference type="InterPro" id="IPR000719">
    <property type="entry name" value="Prot_kinase_dom"/>
</dbReference>
<evidence type="ECO:0000256" key="9">
    <source>
        <dbReference type="ARBA" id="ARBA00022842"/>
    </source>
</evidence>
<dbReference type="InterPro" id="IPR000687">
    <property type="entry name" value="RIO_kinase"/>
</dbReference>
<dbReference type="Gene3D" id="1.10.510.10">
    <property type="entry name" value="Transferase(Phosphotransferase) domain 1"/>
    <property type="match status" value="1"/>
</dbReference>
<evidence type="ECO:0000256" key="1">
    <source>
        <dbReference type="ARBA" id="ARBA00009196"/>
    </source>
</evidence>
<gene>
    <name evidence="13" type="ORF">MetMK1DRAFT_00011730</name>
</gene>
<feature type="domain" description="Protein kinase" evidence="12">
    <location>
        <begin position="13"/>
        <end position="220"/>
    </location>
</feature>
<evidence type="ECO:0000256" key="4">
    <source>
        <dbReference type="ARBA" id="ARBA00022679"/>
    </source>
</evidence>
<evidence type="ECO:0000313" key="13">
    <source>
        <dbReference type="EMBL" id="EHP70670.1"/>
    </source>
</evidence>
<comment type="catalytic activity">
    <reaction evidence="10">
        <text>L-threonyl-[protein] + ATP = O-phospho-L-threonyl-[protein] + ADP + H(+)</text>
        <dbReference type="Rhea" id="RHEA:46608"/>
        <dbReference type="Rhea" id="RHEA-COMP:11060"/>
        <dbReference type="Rhea" id="RHEA-COMP:11605"/>
        <dbReference type="ChEBI" id="CHEBI:15378"/>
        <dbReference type="ChEBI" id="CHEBI:30013"/>
        <dbReference type="ChEBI" id="CHEBI:30616"/>
        <dbReference type="ChEBI" id="CHEBI:61977"/>
        <dbReference type="ChEBI" id="CHEBI:456216"/>
        <dbReference type="EC" id="2.7.11.1"/>
    </reaction>
</comment>
<dbReference type="GO" id="GO:0046872">
    <property type="term" value="F:metal ion binding"/>
    <property type="evidence" value="ECO:0007669"/>
    <property type="project" value="UniProtKB-KW"/>
</dbReference>
<sequence>MAVLQVSRRLRIDVVLGSLASGKEAKIYPARTLKGEYIALKIYYTSTASHKRAVVKYTTSDARFKNLKSKGTKELIYTWARKEFSNLKRMYENGVRVPKPLLLYKNVLAMEFLGEDGIRAPLLVELEDEEVTEELYREILNQVELSVKRSGLVHGDLSEYNVMIVNRLPYLIDVGQAILVEDETARDLLRRDIENVNRFFSSKGVDVLAVEEILARLGFE</sequence>
<keyword evidence="9" id="KW-0460">Magnesium</keyword>
<evidence type="ECO:0000256" key="5">
    <source>
        <dbReference type="ARBA" id="ARBA00022723"/>
    </source>
</evidence>
<name>H2C349_9CREN</name>
<dbReference type="PANTHER" id="PTHR45723">
    <property type="entry name" value="SERINE/THREONINE-PROTEIN KINASE RIO1"/>
    <property type="match status" value="1"/>
</dbReference>
<keyword evidence="4" id="KW-0808">Transferase</keyword>
<dbReference type="EC" id="2.7.11.1" evidence="2"/>
<keyword evidence="5" id="KW-0479">Metal-binding</keyword>
<dbReference type="Pfam" id="PF01163">
    <property type="entry name" value="RIO1"/>
    <property type="match status" value="1"/>
</dbReference>
<proteinExistence type="inferred from homology"/>
<dbReference type="InterPro" id="IPR018934">
    <property type="entry name" value="RIO_dom"/>
</dbReference>
<organism evidence="13 14">
    <name type="scientific">Metallosphaera yellowstonensis MK1</name>
    <dbReference type="NCBI Taxonomy" id="671065"/>
    <lineage>
        <taxon>Archaea</taxon>
        <taxon>Thermoproteota</taxon>
        <taxon>Thermoprotei</taxon>
        <taxon>Sulfolobales</taxon>
        <taxon>Sulfolobaceae</taxon>
        <taxon>Metallosphaera</taxon>
    </lineage>
</organism>
<dbReference type="AlphaFoldDB" id="H2C349"/>
<evidence type="ECO:0000256" key="8">
    <source>
        <dbReference type="ARBA" id="ARBA00022840"/>
    </source>
</evidence>
<evidence type="ECO:0000256" key="6">
    <source>
        <dbReference type="ARBA" id="ARBA00022741"/>
    </source>
</evidence>
<dbReference type="PROSITE" id="PS01245">
    <property type="entry name" value="RIO1"/>
    <property type="match status" value="1"/>
</dbReference>
<dbReference type="InterPro" id="IPR018935">
    <property type="entry name" value="RIO_kinase_CS"/>
</dbReference>
<keyword evidence="14" id="KW-1185">Reference proteome</keyword>
<dbReference type="OrthoDB" id="31344at2157"/>
<evidence type="ECO:0000256" key="7">
    <source>
        <dbReference type="ARBA" id="ARBA00022777"/>
    </source>
</evidence>
<dbReference type="InterPro" id="IPR051272">
    <property type="entry name" value="RIO-type_Ser/Thr_kinase"/>
</dbReference>
<evidence type="ECO:0000256" key="3">
    <source>
        <dbReference type="ARBA" id="ARBA00022527"/>
    </source>
</evidence>
<keyword evidence="7 13" id="KW-0418">Kinase</keyword>
<evidence type="ECO:0000256" key="2">
    <source>
        <dbReference type="ARBA" id="ARBA00012513"/>
    </source>
</evidence>
<evidence type="ECO:0000256" key="11">
    <source>
        <dbReference type="ARBA" id="ARBA00048679"/>
    </source>
</evidence>